<evidence type="ECO:0000313" key="3">
    <source>
        <dbReference type="Proteomes" id="UP000176614"/>
    </source>
</evidence>
<reference evidence="2 3" key="1">
    <citation type="journal article" date="2016" name="Nat. Commun.">
        <title>Thousands of microbial genomes shed light on interconnected biogeochemical processes in an aquifer system.</title>
        <authorList>
            <person name="Anantharaman K."/>
            <person name="Brown C.T."/>
            <person name="Hug L.A."/>
            <person name="Sharon I."/>
            <person name="Castelle C.J."/>
            <person name="Probst A.J."/>
            <person name="Thomas B.C."/>
            <person name="Singh A."/>
            <person name="Wilkins M.J."/>
            <person name="Karaoz U."/>
            <person name="Brodie E.L."/>
            <person name="Williams K.H."/>
            <person name="Hubbard S.S."/>
            <person name="Banfield J.F."/>
        </authorList>
    </citation>
    <scope>NUCLEOTIDE SEQUENCE [LARGE SCALE GENOMIC DNA]</scope>
</reference>
<proteinExistence type="predicted"/>
<dbReference type="AlphaFoldDB" id="A0A1F4W2H8"/>
<sequence>MNKTCPKCNNEMKKGLILTSGAIIGARWQEESTISKLFNNLNKQPKIAAYKCSSCGFVEDYVEE</sequence>
<dbReference type="Pfam" id="PF20097">
    <property type="entry name" value="DUF6487"/>
    <property type="match status" value="1"/>
</dbReference>
<dbReference type="InterPro" id="IPR045504">
    <property type="entry name" value="DUF6487"/>
</dbReference>
<accession>A0A1F4W2H8</accession>
<dbReference type="EMBL" id="MEVT01000005">
    <property type="protein sequence ID" value="OGC63624.1"/>
    <property type="molecule type" value="Genomic_DNA"/>
</dbReference>
<protein>
    <recommendedName>
        <fullName evidence="1">DUF6487 domain-containing protein</fullName>
    </recommendedName>
</protein>
<evidence type="ECO:0000259" key="1">
    <source>
        <dbReference type="Pfam" id="PF20097"/>
    </source>
</evidence>
<comment type="caution">
    <text evidence="2">The sequence shown here is derived from an EMBL/GenBank/DDBJ whole genome shotgun (WGS) entry which is preliminary data.</text>
</comment>
<evidence type="ECO:0000313" key="2">
    <source>
        <dbReference type="EMBL" id="OGC63624.1"/>
    </source>
</evidence>
<name>A0A1F4W2H8_UNCKA</name>
<gene>
    <name evidence="2" type="ORF">A2264_04630</name>
</gene>
<dbReference type="Proteomes" id="UP000176614">
    <property type="component" value="Unassembled WGS sequence"/>
</dbReference>
<feature type="domain" description="DUF6487" evidence="1">
    <location>
        <begin position="5"/>
        <end position="58"/>
    </location>
</feature>
<organism evidence="2 3">
    <name type="scientific">candidate division WWE3 bacterium RIFOXYA2_FULL_46_9</name>
    <dbReference type="NCBI Taxonomy" id="1802636"/>
    <lineage>
        <taxon>Bacteria</taxon>
        <taxon>Katanobacteria</taxon>
    </lineage>
</organism>